<protein>
    <submittedName>
        <fullName evidence="1">Uncharacterized protein</fullName>
    </submittedName>
</protein>
<name>A0A8J4XQE9_CHIOP</name>
<organism evidence="1 2">
    <name type="scientific">Chionoecetes opilio</name>
    <name type="common">Atlantic snow crab</name>
    <name type="synonym">Cancer opilio</name>
    <dbReference type="NCBI Taxonomy" id="41210"/>
    <lineage>
        <taxon>Eukaryota</taxon>
        <taxon>Metazoa</taxon>
        <taxon>Ecdysozoa</taxon>
        <taxon>Arthropoda</taxon>
        <taxon>Crustacea</taxon>
        <taxon>Multicrustacea</taxon>
        <taxon>Malacostraca</taxon>
        <taxon>Eumalacostraca</taxon>
        <taxon>Eucarida</taxon>
        <taxon>Decapoda</taxon>
        <taxon>Pleocyemata</taxon>
        <taxon>Brachyura</taxon>
        <taxon>Eubrachyura</taxon>
        <taxon>Majoidea</taxon>
        <taxon>Majidae</taxon>
        <taxon>Chionoecetes</taxon>
    </lineage>
</organism>
<evidence type="ECO:0000313" key="1">
    <source>
        <dbReference type="EMBL" id="KAG0712033.1"/>
    </source>
</evidence>
<dbReference type="EMBL" id="JACEEZ010022753">
    <property type="protein sequence ID" value="KAG0712033.1"/>
    <property type="molecule type" value="Genomic_DNA"/>
</dbReference>
<gene>
    <name evidence="1" type="ORF">GWK47_019320</name>
</gene>
<reference evidence="1" key="1">
    <citation type="submission" date="2020-07" db="EMBL/GenBank/DDBJ databases">
        <title>The High-quality genome of the commercially important snow crab, Chionoecetes opilio.</title>
        <authorList>
            <person name="Jeong J.-H."/>
            <person name="Ryu S."/>
        </authorList>
    </citation>
    <scope>NUCLEOTIDE SEQUENCE</scope>
    <source>
        <strain evidence="1">MADBK_172401_WGS</strain>
        <tissue evidence="1">Digestive gland</tissue>
    </source>
</reference>
<evidence type="ECO:0000313" key="2">
    <source>
        <dbReference type="Proteomes" id="UP000770661"/>
    </source>
</evidence>
<dbReference type="Proteomes" id="UP000770661">
    <property type="component" value="Unassembled WGS sequence"/>
</dbReference>
<proteinExistence type="predicted"/>
<sequence>MVCNYTQRGPPIFLSSKVSVAVREAMTQFRSPVAPQPLPMAPSRLFNDLQDLTEAVRLFDFTKPPNITALDQMVNTTRREVDRLLKGLTAMMEDWPFAVVDAGVQKGPEEVRMVIRQTDATLSLLLRGLPSSSGTNNYLYL</sequence>
<accession>A0A8J4XQE9</accession>
<dbReference type="AlphaFoldDB" id="A0A8J4XQE9"/>
<comment type="caution">
    <text evidence="1">The sequence shown here is derived from an EMBL/GenBank/DDBJ whole genome shotgun (WGS) entry which is preliminary data.</text>
</comment>
<keyword evidence="2" id="KW-1185">Reference proteome</keyword>